<comment type="caution">
    <text evidence="3">The sequence shown here is derived from an EMBL/GenBank/DDBJ whole genome shotgun (WGS) entry which is preliminary data.</text>
</comment>
<evidence type="ECO:0000313" key="3">
    <source>
        <dbReference type="EMBL" id="KGG84415.1"/>
    </source>
</evidence>
<name>A0A0E3B8W7_9BURK</name>
<evidence type="ECO:0000256" key="2">
    <source>
        <dbReference type="ARBA" id="ARBA00023163"/>
    </source>
</evidence>
<protein>
    <submittedName>
        <fullName evidence="3">Uncharacterized protein</fullName>
    </submittedName>
</protein>
<dbReference type="InterPro" id="IPR053721">
    <property type="entry name" value="Fimbrial_Adhesin_Reg"/>
</dbReference>
<dbReference type="Gene3D" id="1.10.10.2690">
    <property type="match status" value="1"/>
</dbReference>
<keyword evidence="1" id="KW-0805">Transcription regulation</keyword>
<evidence type="ECO:0000313" key="4">
    <source>
        <dbReference type="Proteomes" id="UP000029567"/>
    </source>
</evidence>
<reference evidence="3 4" key="1">
    <citation type="submission" date="2013-09" db="EMBL/GenBank/DDBJ databases">
        <title>High correlation between genotypes and phenotypes of environmental bacteria Comamonas testosteroni strains.</title>
        <authorList>
            <person name="Liu L."/>
            <person name="Zhu W."/>
            <person name="Xia X."/>
            <person name="Xu B."/>
            <person name="Luo M."/>
            <person name="Wang G."/>
        </authorList>
    </citation>
    <scope>NUCLEOTIDE SEQUENCE [LARGE SCALE GENOMIC DNA]</scope>
    <source>
        <strain evidence="3 4">JL14</strain>
    </source>
</reference>
<dbReference type="EMBL" id="AWTN01000129">
    <property type="protein sequence ID" value="KGG84415.1"/>
    <property type="molecule type" value="Genomic_DNA"/>
</dbReference>
<evidence type="ECO:0000256" key="1">
    <source>
        <dbReference type="ARBA" id="ARBA00023015"/>
    </source>
</evidence>
<sequence length="84" mass="9448">MREETNPVQLITEEEFVELLDSHGLRSEKVKEACRLVFVKGESRRAAAIACGVDYATLHRSVRRLQGLCPTCGQPLPQGQEEHE</sequence>
<proteinExistence type="predicted"/>
<keyword evidence="2" id="KW-0804">Transcription</keyword>
<accession>A0A0E3B8W7</accession>
<organism evidence="3 4">
    <name type="scientific">Comamonas thiooxydans</name>
    <dbReference type="NCBI Taxonomy" id="363952"/>
    <lineage>
        <taxon>Bacteria</taxon>
        <taxon>Pseudomonadati</taxon>
        <taxon>Pseudomonadota</taxon>
        <taxon>Betaproteobacteria</taxon>
        <taxon>Burkholderiales</taxon>
        <taxon>Comamonadaceae</taxon>
        <taxon>Comamonas</taxon>
    </lineage>
</organism>
<dbReference type="RefSeq" id="WP_034382936.1">
    <property type="nucleotide sequence ID" value="NZ_AWTN01000129.1"/>
</dbReference>
<dbReference type="Proteomes" id="UP000029567">
    <property type="component" value="Unassembled WGS sequence"/>
</dbReference>
<gene>
    <name evidence="3" type="ORF">P245_24390</name>
</gene>
<dbReference type="AlphaFoldDB" id="A0A0E3B8W7"/>